<dbReference type="Pfam" id="PF13853">
    <property type="entry name" value="7tm_4"/>
    <property type="match status" value="1"/>
</dbReference>
<keyword evidence="5 14" id="KW-0552">Olfaction</keyword>
<keyword evidence="12 13" id="KW-0807">Transducer</keyword>
<evidence type="ECO:0000256" key="12">
    <source>
        <dbReference type="ARBA" id="ARBA00023224"/>
    </source>
</evidence>
<evidence type="ECO:0000256" key="11">
    <source>
        <dbReference type="ARBA" id="ARBA00023180"/>
    </source>
</evidence>
<keyword evidence="2 14" id="KW-1003">Cell membrane</keyword>
<evidence type="ECO:0000256" key="5">
    <source>
        <dbReference type="ARBA" id="ARBA00022725"/>
    </source>
</evidence>
<dbReference type="PRINTS" id="PR00237">
    <property type="entry name" value="GPCRRHODOPSN"/>
</dbReference>
<dbReference type="Proteomes" id="UP001181693">
    <property type="component" value="Unassembled WGS sequence"/>
</dbReference>
<dbReference type="InterPro" id="IPR000276">
    <property type="entry name" value="GPCR_Rhodpsn"/>
</dbReference>
<dbReference type="SUPFAM" id="SSF81321">
    <property type="entry name" value="Family A G protein-coupled receptor-like"/>
    <property type="match status" value="1"/>
</dbReference>
<dbReference type="PRINTS" id="PR00245">
    <property type="entry name" value="OLFACTORYR"/>
</dbReference>
<feature type="transmembrane region" description="Helical" evidence="14">
    <location>
        <begin position="242"/>
        <end position="259"/>
    </location>
</feature>
<keyword evidence="7 13" id="KW-0297">G-protein coupled receptor</keyword>
<evidence type="ECO:0000256" key="7">
    <source>
        <dbReference type="ARBA" id="ARBA00023040"/>
    </source>
</evidence>
<keyword evidence="11" id="KW-0325">Glycoprotein</keyword>
<keyword evidence="17" id="KW-1185">Reference proteome</keyword>
<feature type="domain" description="G-protein coupled receptors family 1 profile" evidence="15">
    <location>
        <begin position="39"/>
        <end position="288"/>
    </location>
</feature>
<dbReference type="GO" id="GO:0005886">
    <property type="term" value="C:plasma membrane"/>
    <property type="evidence" value="ECO:0007669"/>
    <property type="project" value="UniProtKB-SubCell"/>
</dbReference>
<evidence type="ECO:0000256" key="3">
    <source>
        <dbReference type="ARBA" id="ARBA00022606"/>
    </source>
</evidence>
<evidence type="ECO:0000256" key="2">
    <source>
        <dbReference type="ARBA" id="ARBA00022475"/>
    </source>
</evidence>
<dbReference type="InterPro" id="IPR000725">
    <property type="entry name" value="Olfact_rcpt"/>
</dbReference>
<evidence type="ECO:0000256" key="14">
    <source>
        <dbReference type="RuleBase" id="RU363047"/>
    </source>
</evidence>
<comment type="similarity">
    <text evidence="13">Belongs to the G-protein coupled receptor 1 family.</text>
</comment>
<feature type="transmembrane region" description="Helical" evidence="14">
    <location>
        <begin position="271"/>
        <end position="290"/>
    </location>
</feature>
<gene>
    <name evidence="16" type="ORF">GDO54_005739</name>
</gene>
<evidence type="ECO:0000259" key="15">
    <source>
        <dbReference type="PROSITE" id="PS50262"/>
    </source>
</evidence>
<evidence type="ECO:0000256" key="8">
    <source>
        <dbReference type="ARBA" id="ARBA00023136"/>
    </source>
</evidence>
<evidence type="ECO:0000256" key="1">
    <source>
        <dbReference type="ARBA" id="ARBA00004651"/>
    </source>
</evidence>
<comment type="subcellular location">
    <subcellularLocation>
        <location evidence="1 14">Cell membrane</location>
        <topology evidence="1 14">Multi-pass membrane protein</topology>
    </subcellularLocation>
</comment>
<dbReference type="Gene3D" id="1.20.1070.10">
    <property type="entry name" value="Rhodopsin 7-helix transmembrane proteins"/>
    <property type="match status" value="1"/>
</dbReference>
<keyword evidence="9" id="KW-1015">Disulfide bond</keyword>
<evidence type="ECO:0000256" key="13">
    <source>
        <dbReference type="RuleBase" id="RU000688"/>
    </source>
</evidence>
<evidence type="ECO:0000256" key="6">
    <source>
        <dbReference type="ARBA" id="ARBA00022989"/>
    </source>
</evidence>
<keyword evidence="8 14" id="KW-0472">Membrane</keyword>
<feature type="transmembrane region" description="Helical" evidence="14">
    <location>
        <begin position="138"/>
        <end position="156"/>
    </location>
</feature>
<dbReference type="FunFam" id="1.20.1070.10:FF:000010">
    <property type="entry name" value="Olfactory receptor"/>
    <property type="match status" value="1"/>
</dbReference>
<dbReference type="InterPro" id="IPR050939">
    <property type="entry name" value="Olfactory_GPCR1"/>
</dbReference>
<keyword evidence="6 14" id="KW-1133">Transmembrane helix</keyword>
<protein>
    <recommendedName>
        <fullName evidence="14">Olfactory receptor</fullName>
    </recommendedName>
</protein>
<keyword evidence="4 13" id="KW-0812">Transmembrane</keyword>
<evidence type="ECO:0000313" key="16">
    <source>
        <dbReference type="EMBL" id="DBA29675.1"/>
    </source>
</evidence>
<organism evidence="16 17">
    <name type="scientific">Pyxicephalus adspersus</name>
    <name type="common">African bullfrog</name>
    <dbReference type="NCBI Taxonomy" id="30357"/>
    <lineage>
        <taxon>Eukaryota</taxon>
        <taxon>Metazoa</taxon>
        <taxon>Chordata</taxon>
        <taxon>Craniata</taxon>
        <taxon>Vertebrata</taxon>
        <taxon>Euteleostomi</taxon>
        <taxon>Amphibia</taxon>
        <taxon>Batrachia</taxon>
        <taxon>Anura</taxon>
        <taxon>Neobatrachia</taxon>
        <taxon>Ranoidea</taxon>
        <taxon>Pyxicephalidae</taxon>
        <taxon>Pyxicephalinae</taxon>
        <taxon>Pyxicephalus</taxon>
    </lineage>
</organism>
<evidence type="ECO:0000313" key="17">
    <source>
        <dbReference type="Proteomes" id="UP001181693"/>
    </source>
</evidence>
<reference evidence="16" key="1">
    <citation type="thesis" date="2020" institute="ProQuest LLC" country="789 East Eisenhower Parkway, Ann Arbor, MI, USA">
        <title>Comparative Genomics and Chromosome Evolution.</title>
        <authorList>
            <person name="Mudd A.B."/>
        </authorList>
    </citation>
    <scope>NUCLEOTIDE SEQUENCE</scope>
    <source>
        <strain evidence="16">1538</strain>
        <tissue evidence="16">Blood</tissue>
    </source>
</reference>
<feature type="transmembrane region" description="Helical" evidence="14">
    <location>
        <begin position="193"/>
        <end position="221"/>
    </location>
</feature>
<evidence type="ECO:0000256" key="9">
    <source>
        <dbReference type="ARBA" id="ARBA00023157"/>
    </source>
</evidence>
<evidence type="ECO:0000256" key="4">
    <source>
        <dbReference type="ARBA" id="ARBA00022692"/>
    </source>
</evidence>
<proteinExistence type="inferred from homology"/>
<dbReference type="GO" id="GO:0004984">
    <property type="term" value="F:olfactory receptor activity"/>
    <property type="evidence" value="ECO:0007669"/>
    <property type="project" value="InterPro"/>
</dbReference>
<dbReference type="EMBL" id="DYDO01000002">
    <property type="protein sequence ID" value="DBA29675.1"/>
    <property type="molecule type" value="Genomic_DNA"/>
</dbReference>
<dbReference type="GO" id="GO:0004930">
    <property type="term" value="F:G protein-coupled receptor activity"/>
    <property type="evidence" value="ECO:0007669"/>
    <property type="project" value="UniProtKB-KW"/>
</dbReference>
<keyword evidence="3 14" id="KW-0716">Sensory transduction</keyword>
<sequence>MGNTNNLTYFVVIGFPNLQGIKIHCFLFLCFIYCVTISGNLFIMVLYLLSKTLHSPMYFFISQLSLFDIILSTDILPNLLHIILHDGCTMSLAGCIIQFSFFANAEVSECFLLAVMSYDRYLAICKPLHYSSIINQNFCIKSIIIVWLLGFKIMLLDSISLSGLSYCGSNIIDHFFCDFEPILELSCSDTSWIHIQAVAIVVFCVIAPFVIIVTSYLYILLTILKIKSVTGRQKAFRTCSSHLTAVCIFYGALIVVYLFPTKGQLNILSKVLSLFYTVITPLLNPIIYTFRNKDFKKAIEKIKA</sequence>
<keyword evidence="10 13" id="KW-0675">Receptor</keyword>
<name>A0AAV3AX40_PYXAD</name>
<dbReference type="InterPro" id="IPR017452">
    <property type="entry name" value="GPCR_Rhodpsn_7TM"/>
</dbReference>
<dbReference type="PANTHER" id="PTHR24242:SF253">
    <property type="entry name" value="OLFACTORY RECEPTOR-RELATED"/>
    <property type="match status" value="1"/>
</dbReference>
<accession>A0AAV3AX40</accession>
<feature type="transmembrane region" description="Helical" evidence="14">
    <location>
        <begin position="26"/>
        <end position="49"/>
    </location>
</feature>
<feature type="transmembrane region" description="Helical" evidence="14">
    <location>
        <begin position="56"/>
        <end position="76"/>
    </location>
</feature>
<dbReference type="PROSITE" id="PS00237">
    <property type="entry name" value="G_PROTEIN_RECEP_F1_1"/>
    <property type="match status" value="1"/>
</dbReference>
<dbReference type="AlphaFoldDB" id="A0AAV3AX40"/>
<dbReference type="PROSITE" id="PS50262">
    <property type="entry name" value="G_PROTEIN_RECEP_F1_2"/>
    <property type="match status" value="1"/>
</dbReference>
<evidence type="ECO:0000256" key="10">
    <source>
        <dbReference type="ARBA" id="ARBA00023170"/>
    </source>
</evidence>
<dbReference type="PANTHER" id="PTHR24242">
    <property type="entry name" value="G-PROTEIN COUPLED RECEPTOR"/>
    <property type="match status" value="1"/>
</dbReference>
<comment type="caution">
    <text evidence="16">The sequence shown here is derived from an EMBL/GenBank/DDBJ whole genome shotgun (WGS) entry which is preliminary data.</text>
</comment>